<dbReference type="OrthoDB" id="7283651at2"/>
<proteinExistence type="predicted"/>
<gene>
    <name evidence="1" type="ORF">SAMN05443248_3076</name>
</gene>
<evidence type="ECO:0000313" key="1">
    <source>
        <dbReference type="EMBL" id="SHG91623.1"/>
    </source>
</evidence>
<organism evidence="1 2">
    <name type="scientific">Bradyrhizobium erythrophlei</name>
    <dbReference type="NCBI Taxonomy" id="1437360"/>
    <lineage>
        <taxon>Bacteria</taxon>
        <taxon>Pseudomonadati</taxon>
        <taxon>Pseudomonadota</taxon>
        <taxon>Alphaproteobacteria</taxon>
        <taxon>Hyphomicrobiales</taxon>
        <taxon>Nitrobacteraceae</taxon>
        <taxon>Bradyrhizobium</taxon>
    </lineage>
</organism>
<dbReference type="EMBL" id="LT670817">
    <property type="protein sequence ID" value="SHG91623.1"/>
    <property type="molecule type" value="Genomic_DNA"/>
</dbReference>
<protein>
    <submittedName>
        <fullName evidence="1">Uncharacterized protein</fullName>
    </submittedName>
</protein>
<dbReference type="AlphaFoldDB" id="A0A1M5NRR7"/>
<evidence type="ECO:0000313" key="2">
    <source>
        <dbReference type="Proteomes" id="UP000189796"/>
    </source>
</evidence>
<accession>A0A1M5NRR7</accession>
<dbReference type="RefSeq" id="WP_079602019.1">
    <property type="nucleotide sequence ID" value="NZ_LT670817.1"/>
</dbReference>
<reference evidence="1 2" key="1">
    <citation type="submission" date="2016-11" db="EMBL/GenBank/DDBJ databases">
        <authorList>
            <person name="Jaros S."/>
            <person name="Januszkiewicz K."/>
            <person name="Wedrychowicz H."/>
        </authorList>
    </citation>
    <scope>NUCLEOTIDE SEQUENCE [LARGE SCALE GENOMIC DNA]</scope>
    <source>
        <strain evidence="1 2">GAS138</strain>
    </source>
</reference>
<name>A0A1M5NRR7_9BRAD</name>
<sequence length="291" mass="30725">MADLSDLTAYLAQQAASAVYPSGTSSASVANMDCRIFEGWPIPNQLDLDMAGKMQNADGEVVSRPGGPVANVSIFPMQGTGVNVYQNLDKTYVIQAPSYGMTFSLDGDTITVTGQPKTGEYLTLIIDDGVVCSQGGATTAALLAALATEAQGSGYSGASSTADTLTVPAGHSLVVRQGGTGKLGKATHRQRHSVMVTVWAPNQATRATLAKAIDNLIKQTIRASMPDTSQATILYNRTNVIDEQQSQTIYRRDLIYDVEYATVEQFVGYVITSTQTSIAKPQNVAIATATT</sequence>
<dbReference type="Proteomes" id="UP000189796">
    <property type="component" value="Chromosome I"/>
</dbReference>